<name>A0ABY0DKH9_9BRAD</name>
<evidence type="ECO:0000313" key="3">
    <source>
        <dbReference type="Proteomes" id="UP000289946"/>
    </source>
</evidence>
<evidence type="ECO:0000313" key="2">
    <source>
        <dbReference type="EMBL" id="RXG93021.1"/>
    </source>
</evidence>
<comment type="caution">
    <text evidence="2">The sequence shown here is derived from an EMBL/GenBank/DDBJ whole genome shotgun (WGS) entry which is preliminary data.</text>
</comment>
<proteinExistence type="predicted"/>
<keyword evidence="1" id="KW-0472">Membrane</keyword>
<evidence type="ECO:0000256" key="1">
    <source>
        <dbReference type="SAM" id="Phobius"/>
    </source>
</evidence>
<sequence>MVLVDDEKGLQIVKQVDNEIVDVLETARVQSRWNSYAAVAAALSAALQAIALLASRIQI</sequence>
<keyword evidence="3" id="KW-1185">Reference proteome</keyword>
<feature type="transmembrane region" description="Helical" evidence="1">
    <location>
        <begin position="33"/>
        <end position="54"/>
    </location>
</feature>
<keyword evidence="1" id="KW-0812">Transmembrane</keyword>
<protein>
    <submittedName>
        <fullName evidence="2">Uncharacterized protein</fullName>
    </submittedName>
</protein>
<reference evidence="2 3" key="1">
    <citation type="submission" date="2018-10" db="EMBL/GenBank/DDBJ databases">
        <title>Bradyrhizobium sp. nov., isolated from effective nodules of peanut in China.</title>
        <authorList>
            <person name="Li Y."/>
        </authorList>
    </citation>
    <scope>NUCLEOTIDE SEQUENCE [LARGE SCALE GENOMIC DNA]</scope>
    <source>
        <strain evidence="2 3">CCBAU 51781</strain>
    </source>
</reference>
<keyword evidence="1" id="KW-1133">Transmembrane helix</keyword>
<gene>
    <name evidence="2" type="ORF">EAS62_20200</name>
</gene>
<organism evidence="2 3">
    <name type="scientific">Bradyrhizobium zhanjiangense</name>
    <dbReference type="NCBI Taxonomy" id="1325107"/>
    <lineage>
        <taxon>Bacteria</taxon>
        <taxon>Pseudomonadati</taxon>
        <taxon>Pseudomonadota</taxon>
        <taxon>Alphaproteobacteria</taxon>
        <taxon>Hyphomicrobiales</taxon>
        <taxon>Nitrobacteraceae</taxon>
        <taxon>Bradyrhizobium</taxon>
    </lineage>
</organism>
<dbReference type="EMBL" id="RDRA01000011">
    <property type="protein sequence ID" value="RXG93021.1"/>
    <property type="molecule type" value="Genomic_DNA"/>
</dbReference>
<accession>A0ABY0DKH9</accession>
<dbReference type="Proteomes" id="UP000289946">
    <property type="component" value="Unassembled WGS sequence"/>
</dbReference>